<dbReference type="Pfam" id="PF03739">
    <property type="entry name" value="LptF_LptG"/>
    <property type="match status" value="1"/>
</dbReference>
<evidence type="ECO:0000256" key="5">
    <source>
        <dbReference type="ARBA" id="ARBA00023136"/>
    </source>
</evidence>
<comment type="subcellular location">
    <subcellularLocation>
        <location evidence="1">Cell membrane</location>
        <topology evidence="1">Multi-pass membrane protein</topology>
    </subcellularLocation>
</comment>
<dbReference type="HOGENOM" id="CLU_028799_6_0_10"/>
<organism evidence="7 8">
    <name type="scientific">Chlorobaculum tepidum (strain ATCC 49652 / DSM 12025 / NBRC 103806 / TLS)</name>
    <name type="common">Chlorobium tepidum</name>
    <dbReference type="NCBI Taxonomy" id="194439"/>
    <lineage>
        <taxon>Bacteria</taxon>
        <taxon>Pseudomonadati</taxon>
        <taxon>Chlorobiota</taxon>
        <taxon>Chlorobiia</taxon>
        <taxon>Chlorobiales</taxon>
        <taxon>Chlorobiaceae</taxon>
        <taxon>Chlorobaculum</taxon>
    </lineage>
</organism>
<feature type="transmembrane region" description="Helical" evidence="6">
    <location>
        <begin position="388"/>
        <end position="406"/>
    </location>
</feature>
<feature type="transmembrane region" description="Helical" evidence="6">
    <location>
        <begin position="106"/>
        <end position="124"/>
    </location>
</feature>
<evidence type="ECO:0000313" key="8">
    <source>
        <dbReference type="Proteomes" id="UP000001007"/>
    </source>
</evidence>
<dbReference type="EMBL" id="AE006470">
    <property type="protein sequence ID" value="AAM71977.1"/>
    <property type="molecule type" value="Genomic_DNA"/>
</dbReference>
<keyword evidence="5 6" id="KW-0472">Membrane</keyword>
<keyword evidence="2" id="KW-1003">Cell membrane</keyword>
<dbReference type="PANTHER" id="PTHR33529">
    <property type="entry name" value="SLR0882 PROTEIN-RELATED"/>
    <property type="match status" value="1"/>
</dbReference>
<protein>
    <submittedName>
        <fullName evidence="7">Membrane protein, putative</fullName>
    </submittedName>
</protein>
<dbReference type="eggNOG" id="COG0795">
    <property type="taxonomic scope" value="Bacteria"/>
</dbReference>
<feature type="transmembrane region" description="Helical" evidence="6">
    <location>
        <begin position="26"/>
        <end position="46"/>
    </location>
</feature>
<dbReference type="EnsemblBacteria" id="AAM71977">
    <property type="protein sequence ID" value="AAM71977"/>
    <property type="gene ID" value="CT0740"/>
</dbReference>
<evidence type="ECO:0000256" key="2">
    <source>
        <dbReference type="ARBA" id="ARBA00022475"/>
    </source>
</evidence>
<feature type="transmembrane region" description="Helical" evidence="6">
    <location>
        <begin position="418"/>
        <end position="441"/>
    </location>
</feature>
<name>Q8KEE9_CHLTE</name>
<evidence type="ECO:0000313" key="7">
    <source>
        <dbReference type="EMBL" id="AAM71977.1"/>
    </source>
</evidence>
<dbReference type="GO" id="GO:0015920">
    <property type="term" value="P:lipopolysaccharide transport"/>
    <property type="evidence" value="ECO:0007669"/>
    <property type="project" value="TreeGrafter"/>
</dbReference>
<dbReference type="OrthoDB" id="1096108at2"/>
<dbReference type="PANTHER" id="PTHR33529:SF6">
    <property type="entry name" value="YJGP_YJGQ FAMILY PERMEASE"/>
    <property type="match status" value="1"/>
</dbReference>
<feature type="transmembrane region" description="Helical" evidence="6">
    <location>
        <begin position="58"/>
        <end position="86"/>
    </location>
</feature>
<keyword evidence="8" id="KW-1185">Reference proteome</keyword>
<sequence>MRLKKVNRHVMKIFDRYILKEHLGTFFFAFVTIMFVFILTFLTQFLERLIGKGLDFRIILEVVALQSAWMVGLAVPMAVLVSTVMAFSSLTNSSELTVMRAGGISIYRLVAPVLLAALALSLMMERFNNVLMPEANYKANALFADITRMKPGLGIDKNAFSDVIQGYSIMVRDIDNETGELRDIVLYDRGRPDVRTVIMAARGRIQFSQDYSHLVLTLEDGQIHELSLPAMDRYRKMVFARNRYVFDATGYGFERTDDGKRRRGSKELSAAELLSMAREFRMKDRMAESSIDKGIAGLRAEIESIRKRSSTSPASSPALLPPAVTGRAIELVDTMIDNATERIGQMRENRESFYNYMIEYHKKYSLAFACVVFAMIGAPLGVMARHGGFGAGAALSLFFFVLYWVLLIGGEKIAERGLLLPAISVWLPNVVLAVTGLFMIYRLSSSASGSGR</sequence>
<keyword evidence="4 6" id="KW-1133">Transmembrane helix</keyword>
<dbReference type="InterPro" id="IPR005495">
    <property type="entry name" value="LptG/LptF_permease"/>
</dbReference>
<dbReference type="KEGG" id="cte:CT0740"/>
<gene>
    <name evidence="7" type="ordered locus">CT0740</name>
</gene>
<evidence type="ECO:0000256" key="4">
    <source>
        <dbReference type="ARBA" id="ARBA00022989"/>
    </source>
</evidence>
<accession>Q8KEE9</accession>
<dbReference type="AlphaFoldDB" id="Q8KEE9"/>
<keyword evidence="3 6" id="KW-0812">Transmembrane</keyword>
<dbReference type="GO" id="GO:0043190">
    <property type="term" value="C:ATP-binding cassette (ABC) transporter complex"/>
    <property type="evidence" value="ECO:0007669"/>
    <property type="project" value="TreeGrafter"/>
</dbReference>
<dbReference type="Proteomes" id="UP000001007">
    <property type="component" value="Chromosome"/>
</dbReference>
<evidence type="ECO:0000256" key="6">
    <source>
        <dbReference type="SAM" id="Phobius"/>
    </source>
</evidence>
<evidence type="ECO:0000256" key="1">
    <source>
        <dbReference type="ARBA" id="ARBA00004651"/>
    </source>
</evidence>
<evidence type="ECO:0000256" key="3">
    <source>
        <dbReference type="ARBA" id="ARBA00022692"/>
    </source>
</evidence>
<feature type="transmembrane region" description="Helical" evidence="6">
    <location>
        <begin position="364"/>
        <end position="382"/>
    </location>
</feature>
<dbReference type="STRING" id="194439.CT0740"/>
<proteinExistence type="predicted"/>
<reference evidence="7 8" key="1">
    <citation type="journal article" date="2002" name="Proc. Natl. Acad. Sci. U.S.A.">
        <title>The complete genome sequence of Chlorobium tepidum TLS, a photosynthetic, anaerobic, green-sulfur bacterium.</title>
        <authorList>
            <person name="Eisen J.A."/>
            <person name="Nelson K.E."/>
            <person name="Paulsen I.T."/>
            <person name="Heidelberg J.F."/>
            <person name="Wu M."/>
            <person name="Dodson R.J."/>
            <person name="Deboy R."/>
            <person name="Gwinn M.L."/>
            <person name="Nelson W.C."/>
            <person name="Haft D.H."/>
            <person name="Hickey E.K."/>
            <person name="Peterson J.D."/>
            <person name="Durkin A.S."/>
            <person name="Kolonay J.L."/>
            <person name="Yang F."/>
            <person name="Holt I."/>
            <person name="Umayam L.A."/>
            <person name="Mason T."/>
            <person name="Brenner M."/>
            <person name="Shea T.P."/>
            <person name="Parksey D."/>
            <person name="Nierman W.C."/>
            <person name="Feldblyum T.V."/>
            <person name="Hansen C.L."/>
            <person name="Craven M.B."/>
            <person name="Radune D."/>
            <person name="Vamathevan J."/>
            <person name="Khouri H."/>
            <person name="White O."/>
            <person name="Gruber T.M."/>
            <person name="Ketchum K.A."/>
            <person name="Venter J.C."/>
            <person name="Tettelin H."/>
            <person name="Bryant D.A."/>
            <person name="Fraser C.M."/>
        </authorList>
    </citation>
    <scope>NUCLEOTIDE SEQUENCE [LARGE SCALE GENOMIC DNA]</scope>
    <source>
        <strain evidence="8">ATCC 49652 / DSM 12025 / NBRC 103806 / TLS</strain>
    </source>
</reference>